<dbReference type="Proteomes" id="UP000054032">
    <property type="component" value="Unassembled WGS sequence"/>
</dbReference>
<keyword evidence="2" id="KW-1185">Reference proteome</keyword>
<dbReference type="RefSeq" id="XP_007684508.1">
    <property type="nucleotide sequence ID" value="XM_007686318.1"/>
</dbReference>
<dbReference type="EMBL" id="KI963936">
    <property type="protein sequence ID" value="EUC48987.1"/>
    <property type="molecule type" value="Genomic_DNA"/>
</dbReference>
<evidence type="ECO:0000313" key="2">
    <source>
        <dbReference type="Proteomes" id="UP000054032"/>
    </source>
</evidence>
<reference evidence="1 2" key="1">
    <citation type="journal article" date="2013" name="PLoS Genet.">
        <title>Comparative genome structure, secondary metabolite, and effector coding capacity across Cochliobolus pathogens.</title>
        <authorList>
            <person name="Condon B.J."/>
            <person name="Leng Y."/>
            <person name="Wu D."/>
            <person name="Bushley K.E."/>
            <person name="Ohm R.A."/>
            <person name="Otillar R."/>
            <person name="Martin J."/>
            <person name="Schackwitz W."/>
            <person name="Grimwood J."/>
            <person name="MohdZainudin N."/>
            <person name="Xue C."/>
            <person name="Wang R."/>
            <person name="Manning V.A."/>
            <person name="Dhillon B."/>
            <person name="Tu Z.J."/>
            <person name="Steffenson B.J."/>
            <person name="Salamov A."/>
            <person name="Sun H."/>
            <person name="Lowry S."/>
            <person name="LaButti K."/>
            <person name="Han J."/>
            <person name="Copeland A."/>
            <person name="Lindquist E."/>
            <person name="Barry K."/>
            <person name="Schmutz J."/>
            <person name="Baker S.E."/>
            <person name="Ciuffetti L.M."/>
            <person name="Grigoriev I.V."/>
            <person name="Zhong S."/>
            <person name="Turgeon B.G."/>
        </authorList>
    </citation>
    <scope>NUCLEOTIDE SEQUENCE [LARGE SCALE GENOMIC DNA]</scope>
    <source>
        <strain evidence="1 2">ATCC 44560</strain>
    </source>
</reference>
<dbReference type="HOGENOM" id="CLU_1895823_0_0_1"/>
<evidence type="ECO:0000313" key="1">
    <source>
        <dbReference type="EMBL" id="EUC48987.1"/>
    </source>
</evidence>
<gene>
    <name evidence="1" type="ORF">COCMIDRAFT_23352</name>
</gene>
<dbReference type="AlphaFoldDB" id="W6ZB22"/>
<name>W6ZB22_COCMI</name>
<dbReference type="GeneID" id="19120418"/>
<organism evidence="1 2">
    <name type="scientific">Bipolaris oryzae ATCC 44560</name>
    <dbReference type="NCBI Taxonomy" id="930090"/>
    <lineage>
        <taxon>Eukaryota</taxon>
        <taxon>Fungi</taxon>
        <taxon>Dikarya</taxon>
        <taxon>Ascomycota</taxon>
        <taxon>Pezizomycotina</taxon>
        <taxon>Dothideomycetes</taxon>
        <taxon>Pleosporomycetidae</taxon>
        <taxon>Pleosporales</taxon>
        <taxon>Pleosporineae</taxon>
        <taxon>Pleosporaceae</taxon>
        <taxon>Bipolaris</taxon>
    </lineage>
</organism>
<accession>W6ZB22</accession>
<protein>
    <submittedName>
        <fullName evidence="1">Uncharacterized protein</fullName>
    </submittedName>
</protein>
<dbReference type="KEGG" id="bor:COCMIDRAFT_23352"/>
<proteinExistence type="predicted"/>
<sequence length="134" mass="14922">MTTLSSGAYFYNWSLYRAIFNVWKRWGWTNRPWAVVVVVPQILACALSETTRPPEPWSAQRLPGQACQNMTRIAEKSPRIKSGRGCVGESAGASTPTIAICGMNDLYTRRFQKGVVNNTQIRIAGLGNENLKTD</sequence>
<dbReference type="OrthoDB" id="10342658at2759"/>